<keyword evidence="7" id="KW-0677">Repeat</keyword>
<dbReference type="PROSITE" id="PS50113">
    <property type="entry name" value="PAC"/>
    <property type="match status" value="1"/>
</dbReference>
<dbReference type="GeneID" id="80816703"/>
<dbReference type="NCBIfam" id="TIGR00229">
    <property type="entry name" value="sensory_box"/>
    <property type="match status" value="1"/>
</dbReference>
<dbReference type="PROSITE" id="PS50110">
    <property type="entry name" value="RESPONSE_REGULATORY"/>
    <property type="match status" value="1"/>
</dbReference>
<dbReference type="InterPro" id="IPR036890">
    <property type="entry name" value="HATPase_C_sf"/>
</dbReference>
<dbReference type="InterPro" id="IPR011102">
    <property type="entry name" value="Sig_transdc_His_kinase_HWE"/>
</dbReference>
<keyword evidence="6" id="KW-0808">Transferase</keyword>
<evidence type="ECO:0000256" key="10">
    <source>
        <dbReference type="ARBA" id="ARBA00022840"/>
    </source>
</evidence>
<keyword evidence="5" id="KW-0288">FMN</keyword>
<evidence type="ECO:0000256" key="11">
    <source>
        <dbReference type="ARBA" id="ARBA00023026"/>
    </source>
</evidence>
<dbReference type="PROSITE" id="PS50112">
    <property type="entry name" value="PAS"/>
    <property type="match status" value="1"/>
</dbReference>
<dbReference type="PANTHER" id="PTHR41523:SF8">
    <property type="entry name" value="ETHYLENE RESPONSE SENSOR PROTEIN"/>
    <property type="match status" value="1"/>
</dbReference>
<evidence type="ECO:0000259" key="14">
    <source>
        <dbReference type="PROSITE" id="PS50112"/>
    </source>
</evidence>
<evidence type="ECO:0000256" key="5">
    <source>
        <dbReference type="ARBA" id="ARBA00022643"/>
    </source>
</evidence>
<dbReference type="InterPro" id="IPR000014">
    <property type="entry name" value="PAS"/>
</dbReference>
<dbReference type="InterPro" id="IPR011006">
    <property type="entry name" value="CheY-like_superfamily"/>
</dbReference>
<dbReference type="RefSeq" id="WP_074834606.1">
    <property type="nucleotide sequence ID" value="NZ_FNYY01000001.1"/>
</dbReference>
<evidence type="ECO:0000256" key="2">
    <source>
        <dbReference type="ARBA" id="ARBA00012438"/>
    </source>
</evidence>
<keyword evidence="9" id="KW-0418">Kinase</keyword>
<dbReference type="FunFam" id="3.30.450.20:FF:000155">
    <property type="entry name" value="Sensor histidine kinase TodS"/>
    <property type="match status" value="1"/>
</dbReference>
<dbReference type="SMART" id="SM00091">
    <property type="entry name" value="PAS"/>
    <property type="match status" value="2"/>
</dbReference>
<feature type="modified residue" description="4-aspartylphosphate" evidence="12">
    <location>
        <position position="545"/>
    </location>
</feature>
<dbReference type="AlphaFoldDB" id="A0A975ZLM7"/>
<evidence type="ECO:0000256" key="9">
    <source>
        <dbReference type="ARBA" id="ARBA00022777"/>
    </source>
</evidence>
<keyword evidence="17" id="KW-1185">Reference proteome</keyword>
<evidence type="ECO:0000256" key="3">
    <source>
        <dbReference type="ARBA" id="ARBA00022553"/>
    </source>
</evidence>
<dbReference type="Gene3D" id="3.40.50.2300">
    <property type="match status" value="1"/>
</dbReference>
<evidence type="ECO:0000259" key="15">
    <source>
        <dbReference type="PROSITE" id="PS50113"/>
    </source>
</evidence>
<evidence type="ECO:0000256" key="6">
    <source>
        <dbReference type="ARBA" id="ARBA00022679"/>
    </source>
</evidence>
<name>A0A975ZLM7_9RHOB</name>
<keyword evidence="10" id="KW-0067">ATP-binding</keyword>
<dbReference type="EMBL" id="FNYY01000001">
    <property type="protein sequence ID" value="SEI62995.1"/>
    <property type="molecule type" value="Genomic_DNA"/>
</dbReference>
<proteinExistence type="predicted"/>
<dbReference type="InterPro" id="IPR013656">
    <property type="entry name" value="PAS_4"/>
</dbReference>
<dbReference type="GO" id="GO:0000160">
    <property type="term" value="P:phosphorelay signal transduction system"/>
    <property type="evidence" value="ECO:0007669"/>
    <property type="project" value="InterPro"/>
</dbReference>
<evidence type="ECO:0000256" key="8">
    <source>
        <dbReference type="ARBA" id="ARBA00022741"/>
    </source>
</evidence>
<evidence type="ECO:0000256" key="4">
    <source>
        <dbReference type="ARBA" id="ARBA00022630"/>
    </source>
</evidence>
<dbReference type="EC" id="2.7.13.3" evidence="2"/>
<dbReference type="InterPro" id="IPR035965">
    <property type="entry name" value="PAS-like_dom_sf"/>
</dbReference>
<dbReference type="Pfam" id="PF00072">
    <property type="entry name" value="Response_reg"/>
    <property type="match status" value="1"/>
</dbReference>
<gene>
    <name evidence="16" type="ORF">SAMN04487940_101436</name>
</gene>
<dbReference type="Proteomes" id="UP000182932">
    <property type="component" value="Unassembled WGS sequence"/>
</dbReference>
<keyword evidence="8" id="KW-0547">Nucleotide-binding</keyword>
<protein>
    <recommendedName>
        <fullName evidence="2">histidine kinase</fullName>
        <ecNumber evidence="2">2.7.13.3</ecNumber>
    </recommendedName>
</protein>
<evidence type="ECO:0000256" key="12">
    <source>
        <dbReference type="PROSITE-ProRule" id="PRU00169"/>
    </source>
</evidence>
<dbReference type="Gene3D" id="3.30.565.10">
    <property type="entry name" value="Histidine kinase-like ATPase, C-terminal domain"/>
    <property type="match status" value="1"/>
</dbReference>
<comment type="caution">
    <text evidence="16">The sequence shown here is derived from an EMBL/GenBank/DDBJ whole genome shotgun (WGS) entry which is preliminary data.</text>
</comment>
<dbReference type="GO" id="GO:0005524">
    <property type="term" value="F:ATP binding"/>
    <property type="evidence" value="ECO:0007669"/>
    <property type="project" value="UniProtKB-KW"/>
</dbReference>
<evidence type="ECO:0000256" key="7">
    <source>
        <dbReference type="ARBA" id="ARBA00022737"/>
    </source>
</evidence>
<comment type="catalytic activity">
    <reaction evidence="1">
        <text>ATP + protein L-histidine = ADP + protein N-phospho-L-histidine.</text>
        <dbReference type="EC" id="2.7.13.3"/>
    </reaction>
</comment>
<dbReference type="Pfam" id="PF08448">
    <property type="entry name" value="PAS_4"/>
    <property type="match status" value="2"/>
</dbReference>
<evidence type="ECO:0000256" key="1">
    <source>
        <dbReference type="ARBA" id="ARBA00000085"/>
    </source>
</evidence>
<accession>A0A975ZLM7</accession>
<dbReference type="SMART" id="SM00448">
    <property type="entry name" value="REC"/>
    <property type="match status" value="1"/>
</dbReference>
<dbReference type="SMART" id="SM00911">
    <property type="entry name" value="HWE_HK"/>
    <property type="match status" value="1"/>
</dbReference>
<dbReference type="Pfam" id="PF07536">
    <property type="entry name" value="HWE_HK"/>
    <property type="match status" value="1"/>
</dbReference>
<evidence type="ECO:0000313" key="16">
    <source>
        <dbReference type="EMBL" id="SEI62995.1"/>
    </source>
</evidence>
<keyword evidence="3 12" id="KW-0597">Phosphoprotein</keyword>
<feature type="domain" description="PAS" evidence="14">
    <location>
        <begin position="21"/>
        <end position="66"/>
    </location>
</feature>
<feature type="domain" description="Response regulatory" evidence="13">
    <location>
        <begin position="495"/>
        <end position="605"/>
    </location>
</feature>
<feature type="domain" description="PAC" evidence="15">
    <location>
        <begin position="97"/>
        <end position="149"/>
    </location>
</feature>
<keyword evidence="11" id="KW-0843">Virulence</keyword>
<evidence type="ECO:0000313" key="17">
    <source>
        <dbReference type="Proteomes" id="UP000182932"/>
    </source>
</evidence>
<organism evidence="16 17">
    <name type="scientific">Marinovum algicola</name>
    <dbReference type="NCBI Taxonomy" id="42444"/>
    <lineage>
        <taxon>Bacteria</taxon>
        <taxon>Pseudomonadati</taxon>
        <taxon>Pseudomonadota</taxon>
        <taxon>Alphaproteobacteria</taxon>
        <taxon>Rhodobacterales</taxon>
        <taxon>Roseobacteraceae</taxon>
        <taxon>Marinovum</taxon>
    </lineage>
</organism>
<sequence>MAHQSDPGGFDSADLPRGMADMELMRRIIDQTVGFVGLLAPDGTLTEANAPALEAGGVSRDEVIGKKFWECYWWSHDTAGMARLEAAVQRAAQGEVVRYDAEARMAGDTRMWIAFMLSPLRDAAGRVVALVPSGFDITERKAAEDRLRAAHDTFRDLVERSPFGIYTVDADFRLHQVSQGAQKVFENVRPLIGRDFAEVLRIIWPEPFASEAIGLFRHTLETGEPYHAPGTVETRADIQVREAYDWKIERLTLPDGRDGVVCHFYDLSERQRFEEQIKLLMREVNHRAKNMLSLVLSIARQTAASSPEDFVERFTQRIQGLSAGQDVLVQSGWRHVPIGALVRSQLSYFQDLIGTRIHLDGPEIEVTAAAAQTLGLALHELATNAAKYGALSVPGGEVHLRWKIAPQQGQPQFLLEWQESGGPDVTEPQRRGFGSTMTGHLVRSSLNGEVETSYAAAGLVWRLACPADGVIEDPVPARRPLSDETGYVDTRPDNTVLVVDDEPLIALDIAEGLDRAGYKVLGPANSVAQARTLLSQSRCAAAVLDVNLGQETSVPLAKELRRLGIPFIAVSGYSATQLPDEFEGVPLIGKPMNFNILFDQLGKVLSPGAE</sequence>
<dbReference type="InterPro" id="IPR001789">
    <property type="entry name" value="Sig_transdc_resp-reg_receiver"/>
</dbReference>
<dbReference type="GO" id="GO:0004673">
    <property type="term" value="F:protein histidine kinase activity"/>
    <property type="evidence" value="ECO:0007669"/>
    <property type="project" value="UniProtKB-EC"/>
</dbReference>
<keyword evidence="4" id="KW-0285">Flavoprotein</keyword>
<reference evidence="16 17" key="1">
    <citation type="submission" date="2016-10" db="EMBL/GenBank/DDBJ databases">
        <authorList>
            <person name="Varghese N."/>
            <person name="Submissions S."/>
        </authorList>
    </citation>
    <scope>NUCLEOTIDE SEQUENCE [LARGE SCALE GENOMIC DNA]</scope>
    <source>
        <strain evidence="16 17">FF3</strain>
    </source>
</reference>
<dbReference type="CDD" id="cd00130">
    <property type="entry name" value="PAS"/>
    <property type="match status" value="1"/>
</dbReference>
<dbReference type="Gene3D" id="3.30.450.20">
    <property type="entry name" value="PAS domain"/>
    <property type="match status" value="2"/>
</dbReference>
<evidence type="ECO:0000259" key="13">
    <source>
        <dbReference type="PROSITE" id="PS50110"/>
    </source>
</evidence>
<dbReference type="SUPFAM" id="SSF55785">
    <property type="entry name" value="PYP-like sensor domain (PAS domain)"/>
    <property type="match status" value="2"/>
</dbReference>
<dbReference type="InterPro" id="IPR000700">
    <property type="entry name" value="PAS-assoc_C"/>
</dbReference>
<dbReference type="PANTHER" id="PTHR41523">
    <property type="entry name" value="TWO-COMPONENT SYSTEM SENSOR PROTEIN"/>
    <property type="match status" value="1"/>
</dbReference>
<dbReference type="SUPFAM" id="SSF52172">
    <property type="entry name" value="CheY-like"/>
    <property type="match status" value="1"/>
</dbReference>